<dbReference type="FunFam" id="3.30.160.60:FF:001732">
    <property type="entry name" value="Zgc:162936"/>
    <property type="match status" value="1"/>
</dbReference>
<dbReference type="GO" id="GO:0000981">
    <property type="term" value="F:DNA-binding transcription factor activity, RNA polymerase II-specific"/>
    <property type="evidence" value="ECO:0007669"/>
    <property type="project" value="TreeGrafter"/>
</dbReference>
<keyword evidence="7" id="KW-0539">Nucleus</keyword>
<evidence type="ECO:0000256" key="6">
    <source>
        <dbReference type="ARBA" id="ARBA00023125"/>
    </source>
</evidence>
<dbReference type="GO" id="GO:0045893">
    <property type="term" value="P:positive regulation of DNA-templated transcription"/>
    <property type="evidence" value="ECO:0007669"/>
    <property type="project" value="UniProtKB-ARBA"/>
</dbReference>
<dbReference type="GO" id="GO:0005634">
    <property type="term" value="C:nucleus"/>
    <property type="evidence" value="ECO:0007669"/>
    <property type="project" value="UniProtKB-SubCell"/>
</dbReference>
<dbReference type="GO" id="GO:0008270">
    <property type="term" value="F:zinc ion binding"/>
    <property type="evidence" value="ECO:0007669"/>
    <property type="project" value="UniProtKB-KW"/>
</dbReference>
<dbReference type="GeneID" id="63689602"/>
<evidence type="ECO:0000259" key="10">
    <source>
        <dbReference type="PROSITE" id="PS50157"/>
    </source>
</evidence>
<comment type="subcellular location">
    <subcellularLocation>
        <location evidence="1">Nucleus</location>
    </subcellularLocation>
</comment>
<dbReference type="HOGENOM" id="CLU_1839862_0_0_1"/>
<evidence type="ECO:0000256" key="2">
    <source>
        <dbReference type="ARBA" id="ARBA00022723"/>
    </source>
</evidence>
<evidence type="ECO:0000256" key="1">
    <source>
        <dbReference type="ARBA" id="ARBA00004123"/>
    </source>
</evidence>
<evidence type="ECO:0000256" key="4">
    <source>
        <dbReference type="ARBA" id="ARBA00022771"/>
    </source>
</evidence>
<dbReference type="EMBL" id="JH795877">
    <property type="protein sequence ID" value="EJT97256.1"/>
    <property type="molecule type" value="Genomic_DNA"/>
</dbReference>
<dbReference type="Proteomes" id="UP000030653">
    <property type="component" value="Unassembled WGS sequence"/>
</dbReference>
<feature type="domain" description="C2H2-type" evidence="10">
    <location>
        <begin position="87"/>
        <end position="114"/>
    </location>
</feature>
<dbReference type="Gene3D" id="3.30.160.60">
    <property type="entry name" value="Classic Zinc Finger"/>
    <property type="match status" value="2"/>
</dbReference>
<evidence type="ECO:0000256" key="5">
    <source>
        <dbReference type="ARBA" id="ARBA00022833"/>
    </source>
</evidence>
<evidence type="ECO:0000313" key="12">
    <source>
        <dbReference type="Proteomes" id="UP000030653"/>
    </source>
</evidence>
<keyword evidence="12" id="KW-1185">Reference proteome</keyword>
<sequence>YSVYTPASLPPPPLYTSAHPHPSGVVDPGIAGPSYSHGSNTSPEIAYHPRPSTMGLSPSSRYHPYATAEKAALGASMAPASPTSKPYACRLCPYTSSRSHDLKRHMRTHTNERPYECEVCHRTFARKDAAKRHMAAKNCG</sequence>
<keyword evidence="2" id="KW-0479">Metal-binding</keyword>
<keyword evidence="5" id="KW-0862">Zinc</keyword>
<dbReference type="Pfam" id="PF00096">
    <property type="entry name" value="zf-C2H2"/>
    <property type="match status" value="2"/>
</dbReference>
<accession>M5FVB4</accession>
<reference evidence="11 12" key="1">
    <citation type="journal article" date="2012" name="Science">
        <title>The Paleozoic origin of enzymatic lignin decomposition reconstructed from 31 fungal genomes.</title>
        <authorList>
            <person name="Floudas D."/>
            <person name="Binder M."/>
            <person name="Riley R."/>
            <person name="Barry K."/>
            <person name="Blanchette R.A."/>
            <person name="Henrissat B."/>
            <person name="Martinez A.T."/>
            <person name="Otillar R."/>
            <person name="Spatafora J.W."/>
            <person name="Yadav J.S."/>
            <person name="Aerts A."/>
            <person name="Benoit I."/>
            <person name="Boyd A."/>
            <person name="Carlson A."/>
            <person name="Copeland A."/>
            <person name="Coutinho P.M."/>
            <person name="de Vries R.P."/>
            <person name="Ferreira P."/>
            <person name="Findley K."/>
            <person name="Foster B."/>
            <person name="Gaskell J."/>
            <person name="Glotzer D."/>
            <person name="Gorecki P."/>
            <person name="Heitman J."/>
            <person name="Hesse C."/>
            <person name="Hori C."/>
            <person name="Igarashi K."/>
            <person name="Jurgens J.A."/>
            <person name="Kallen N."/>
            <person name="Kersten P."/>
            <person name="Kohler A."/>
            <person name="Kuees U."/>
            <person name="Kumar T.K.A."/>
            <person name="Kuo A."/>
            <person name="LaButti K."/>
            <person name="Larrondo L.F."/>
            <person name="Lindquist E."/>
            <person name="Ling A."/>
            <person name="Lombard V."/>
            <person name="Lucas S."/>
            <person name="Lundell T."/>
            <person name="Martin R."/>
            <person name="McLaughlin D.J."/>
            <person name="Morgenstern I."/>
            <person name="Morin E."/>
            <person name="Murat C."/>
            <person name="Nagy L.G."/>
            <person name="Nolan M."/>
            <person name="Ohm R.A."/>
            <person name="Patyshakuliyeva A."/>
            <person name="Rokas A."/>
            <person name="Ruiz-Duenas F.J."/>
            <person name="Sabat G."/>
            <person name="Salamov A."/>
            <person name="Samejima M."/>
            <person name="Schmutz J."/>
            <person name="Slot J.C."/>
            <person name="St John F."/>
            <person name="Stenlid J."/>
            <person name="Sun H."/>
            <person name="Sun S."/>
            <person name="Syed K."/>
            <person name="Tsang A."/>
            <person name="Wiebenga A."/>
            <person name="Young D."/>
            <person name="Pisabarro A."/>
            <person name="Eastwood D.C."/>
            <person name="Martin F."/>
            <person name="Cullen D."/>
            <person name="Grigoriev I.V."/>
            <person name="Hibbett D.S."/>
        </authorList>
    </citation>
    <scope>NUCLEOTIDE SEQUENCE [LARGE SCALE GENOMIC DNA]</scope>
    <source>
        <strain evidence="11 12">DJM-731 SS1</strain>
    </source>
</reference>
<dbReference type="GO" id="GO:0005694">
    <property type="term" value="C:chromosome"/>
    <property type="evidence" value="ECO:0007669"/>
    <property type="project" value="UniProtKB-ARBA"/>
</dbReference>
<dbReference type="InterPro" id="IPR050717">
    <property type="entry name" value="C2H2-ZF_Transcription_Reg"/>
</dbReference>
<protein>
    <recommendedName>
        <fullName evidence="10">C2H2-type domain-containing protein</fullName>
    </recommendedName>
</protein>
<name>M5FVB4_DACPD</name>
<dbReference type="AlphaFoldDB" id="M5FVB4"/>
<keyword evidence="6" id="KW-0238">DNA-binding</keyword>
<dbReference type="STRING" id="1858805.M5FVB4"/>
<gene>
    <name evidence="11" type="ORF">DACRYDRAFT_43584</name>
</gene>
<dbReference type="RefSeq" id="XP_040624154.1">
    <property type="nucleotide sequence ID" value="XM_040774540.1"/>
</dbReference>
<dbReference type="GO" id="GO:0000977">
    <property type="term" value="F:RNA polymerase II transcription regulatory region sequence-specific DNA binding"/>
    <property type="evidence" value="ECO:0007669"/>
    <property type="project" value="TreeGrafter"/>
</dbReference>
<dbReference type="InterPro" id="IPR013087">
    <property type="entry name" value="Znf_C2H2_type"/>
</dbReference>
<dbReference type="PANTHER" id="PTHR14196">
    <property type="entry name" value="ODD-SKIPPED - RELATED"/>
    <property type="match status" value="1"/>
</dbReference>
<evidence type="ECO:0000256" key="7">
    <source>
        <dbReference type="ARBA" id="ARBA00023242"/>
    </source>
</evidence>
<dbReference type="PANTHER" id="PTHR14196:SF12">
    <property type="entry name" value="ZINC FINGER PROTEIN 208-LIKE"/>
    <property type="match status" value="1"/>
</dbReference>
<dbReference type="InterPro" id="IPR036236">
    <property type="entry name" value="Znf_C2H2_sf"/>
</dbReference>
<feature type="region of interest" description="Disordered" evidence="9">
    <location>
        <begin position="1"/>
        <end position="61"/>
    </location>
</feature>
<dbReference type="OrthoDB" id="8922241at2759"/>
<evidence type="ECO:0000256" key="3">
    <source>
        <dbReference type="ARBA" id="ARBA00022737"/>
    </source>
</evidence>
<evidence type="ECO:0000256" key="9">
    <source>
        <dbReference type="SAM" id="MobiDB-lite"/>
    </source>
</evidence>
<dbReference type="SMART" id="SM00355">
    <property type="entry name" value="ZnF_C2H2"/>
    <property type="match status" value="2"/>
</dbReference>
<dbReference type="PROSITE" id="PS50157">
    <property type="entry name" value="ZINC_FINGER_C2H2_2"/>
    <property type="match status" value="2"/>
</dbReference>
<proteinExistence type="predicted"/>
<feature type="domain" description="C2H2-type" evidence="10">
    <location>
        <begin position="115"/>
        <end position="140"/>
    </location>
</feature>
<dbReference type="SUPFAM" id="SSF57667">
    <property type="entry name" value="beta-beta-alpha zinc fingers"/>
    <property type="match status" value="1"/>
</dbReference>
<dbReference type="OMA" id="HMAAKNC"/>
<keyword evidence="4 8" id="KW-0863">Zinc-finger</keyword>
<organism evidence="11 12">
    <name type="scientific">Dacryopinax primogenitus (strain DJM 731)</name>
    <name type="common">Brown rot fungus</name>
    <dbReference type="NCBI Taxonomy" id="1858805"/>
    <lineage>
        <taxon>Eukaryota</taxon>
        <taxon>Fungi</taxon>
        <taxon>Dikarya</taxon>
        <taxon>Basidiomycota</taxon>
        <taxon>Agaricomycotina</taxon>
        <taxon>Dacrymycetes</taxon>
        <taxon>Dacrymycetales</taxon>
        <taxon>Dacrymycetaceae</taxon>
        <taxon>Dacryopinax</taxon>
    </lineage>
</organism>
<keyword evidence="3" id="KW-0677">Repeat</keyword>
<evidence type="ECO:0000256" key="8">
    <source>
        <dbReference type="PROSITE-ProRule" id="PRU00042"/>
    </source>
</evidence>
<feature type="non-terminal residue" evidence="11">
    <location>
        <position position="1"/>
    </location>
</feature>
<dbReference type="FunFam" id="3.30.160.60:FF:000614">
    <property type="entry name" value="Zinc finger protein 142"/>
    <property type="match status" value="1"/>
</dbReference>
<evidence type="ECO:0000313" key="11">
    <source>
        <dbReference type="EMBL" id="EJT97256.1"/>
    </source>
</evidence>
<feature type="non-terminal residue" evidence="11">
    <location>
        <position position="140"/>
    </location>
</feature>